<keyword evidence="5" id="KW-1185">Reference proteome</keyword>
<dbReference type="Proteomes" id="UP000427071">
    <property type="component" value="Chromosome"/>
</dbReference>
<dbReference type="Pfam" id="PF10756">
    <property type="entry name" value="bPH_6"/>
    <property type="match status" value="1"/>
</dbReference>
<feature type="region of interest" description="Disordered" evidence="1">
    <location>
        <begin position="20"/>
        <end position="39"/>
    </location>
</feature>
<feature type="transmembrane region" description="Helical" evidence="2">
    <location>
        <begin position="68"/>
        <end position="84"/>
    </location>
</feature>
<proteinExistence type="predicted"/>
<feature type="transmembrane region" description="Helical" evidence="2">
    <location>
        <begin position="46"/>
        <end position="62"/>
    </location>
</feature>
<dbReference type="EMBL" id="CP046452">
    <property type="protein sequence ID" value="QGU01838.1"/>
    <property type="molecule type" value="Genomic_DNA"/>
</dbReference>
<feature type="domain" description="Low molecular weight protein antigen 6 PH" evidence="3">
    <location>
        <begin position="86"/>
        <end position="153"/>
    </location>
</feature>
<evidence type="ECO:0000313" key="4">
    <source>
        <dbReference type="EMBL" id="QGU01838.1"/>
    </source>
</evidence>
<sequence length="185" mass="20097">MMIAEIAPTPTRSPLLHRMTTMSSETASSPNTPQAPQAATFHADRTHLIGAGVMALISLLVIGAKPLYLFWILAIPALFAYWVLKSKTIVDENGITAHHAFTAAQKVSWEDFAGIRFGGSKTFARNSSDKEFSLPGVSFNSLPQLSAASQGRIVDVLTAGREAADEKVVVFYRDGRQILKHKDEA</sequence>
<dbReference type="InterPro" id="IPR019692">
    <property type="entry name" value="CFP-6_PH"/>
</dbReference>
<feature type="compositionally biased region" description="Polar residues" evidence="1">
    <location>
        <begin position="20"/>
        <end position="37"/>
    </location>
</feature>
<evidence type="ECO:0000256" key="2">
    <source>
        <dbReference type="SAM" id="Phobius"/>
    </source>
</evidence>
<keyword evidence="2" id="KW-1133">Transmembrane helix</keyword>
<dbReference type="AlphaFoldDB" id="A0A6B8W2I7"/>
<evidence type="ECO:0000313" key="5">
    <source>
        <dbReference type="Proteomes" id="UP000427071"/>
    </source>
</evidence>
<organism evidence="4 5">
    <name type="scientific">Corynebacterium kalinowskii</name>
    <dbReference type="NCBI Taxonomy" id="2675216"/>
    <lineage>
        <taxon>Bacteria</taxon>
        <taxon>Bacillati</taxon>
        <taxon>Actinomycetota</taxon>
        <taxon>Actinomycetes</taxon>
        <taxon>Mycobacteriales</taxon>
        <taxon>Corynebacteriaceae</taxon>
        <taxon>Corynebacterium</taxon>
    </lineage>
</organism>
<name>A0A6B8W2I7_9CORY</name>
<reference evidence="5" key="1">
    <citation type="submission" date="2019-11" db="EMBL/GenBank/DDBJ databases">
        <title>Complete genome sequence of Corynebacterium kalinowskii 1959, a novel Corynebacterium species isolated from soil of a small paddock in Vilsendorf, Germany.</title>
        <authorList>
            <person name="Schaffert L."/>
            <person name="Ruwe M."/>
            <person name="Milse J."/>
            <person name="Hanuschka K."/>
            <person name="Ortseifen V."/>
            <person name="Droste J."/>
            <person name="Brandt D."/>
            <person name="Schlueter L."/>
            <person name="Kutter Y."/>
            <person name="Vinke S."/>
            <person name="Viehoefer P."/>
            <person name="Jacob L."/>
            <person name="Luebke N.-C."/>
            <person name="Schulte-Berndt E."/>
            <person name="Hain C."/>
            <person name="Linder M."/>
            <person name="Schmidt P."/>
            <person name="Wollenschlaeger L."/>
            <person name="Luttermann T."/>
            <person name="Thieme E."/>
            <person name="Hassa J."/>
            <person name="Haak M."/>
            <person name="Wittchen M."/>
            <person name="Mentz A."/>
            <person name="Persicke M."/>
            <person name="Busche T."/>
            <person name="Ruckert C."/>
        </authorList>
    </citation>
    <scope>NUCLEOTIDE SEQUENCE [LARGE SCALE GENOMIC DNA]</scope>
    <source>
        <strain evidence="5">1959</strain>
    </source>
</reference>
<evidence type="ECO:0000259" key="3">
    <source>
        <dbReference type="Pfam" id="PF10756"/>
    </source>
</evidence>
<evidence type="ECO:0000256" key="1">
    <source>
        <dbReference type="SAM" id="MobiDB-lite"/>
    </source>
</evidence>
<protein>
    <submittedName>
        <fullName evidence="4">Low molecular weight protein antigen 6</fullName>
    </submittedName>
</protein>
<accession>A0A6B8W2I7</accession>
<keyword evidence="2" id="KW-0472">Membrane</keyword>
<dbReference type="KEGG" id="ckw:CKALI_04800"/>
<keyword evidence="2" id="KW-0812">Transmembrane</keyword>
<gene>
    <name evidence="4" type="primary">cfp6</name>
    <name evidence="4" type="ORF">CKALI_04800</name>
</gene>